<organism evidence="3 4">
    <name type="scientific">Symbiodinium microadriaticum</name>
    <name type="common">Dinoflagellate</name>
    <name type="synonym">Zooxanthella microadriatica</name>
    <dbReference type="NCBI Taxonomy" id="2951"/>
    <lineage>
        <taxon>Eukaryota</taxon>
        <taxon>Sar</taxon>
        <taxon>Alveolata</taxon>
        <taxon>Dinophyceae</taxon>
        <taxon>Suessiales</taxon>
        <taxon>Symbiodiniaceae</taxon>
        <taxon>Symbiodinium</taxon>
    </lineage>
</organism>
<proteinExistence type="predicted"/>
<protein>
    <recommendedName>
        <fullName evidence="5">Transmembrane protein</fullName>
    </recommendedName>
</protein>
<accession>A0A1Q9C7Z3</accession>
<evidence type="ECO:0000256" key="1">
    <source>
        <dbReference type="SAM" id="MobiDB-lite"/>
    </source>
</evidence>
<feature type="transmembrane region" description="Helical" evidence="2">
    <location>
        <begin position="63"/>
        <end position="83"/>
    </location>
</feature>
<feature type="region of interest" description="Disordered" evidence="1">
    <location>
        <begin position="126"/>
        <end position="169"/>
    </location>
</feature>
<reference evidence="3 4" key="1">
    <citation type="submission" date="2016-02" db="EMBL/GenBank/DDBJ databases">
        <title>Genome analysis of coral dinoflagellate symbionts highlights evolutionary adaptations to a symbiotic lifestyle.</title>
        <authorList>
            <person name="Aranda M."/>
            <person name="Li Y."/>
            <person name="Liew Y.J."/>
            <person name="Baumgarten S."/>
            <person name="Simakov O."/>
            <person name="Wilson M."/>
            <person name="Piel J."/>
            <person name="Ashoor H."/>
            <person name="Bougouffa S."/>
            <person name="Bajic V.B."/>
            <person name="Ryu T."/>
            <person name="Ravasi T."/>
            <person name="Bayer T."/>
            <person name="Micklem G."/>
            <person name="Kim H."/>
            <person name="Bhak J."/>
            <person name="Lajeunesse T.C."/>
            <person name="Voolstra C.R."/>
        </authorList>
    </citation>
    <scope>NUCLEOTIDE SEQUENCE [LARGE SCALE GENOMIC DNA]</scope>
    <source>
        <strain evidence="3 4">CCMP2467</strain>
    </source>
</reference>
<evidence type="ECO:0008006" key="5">
    <source>
        <dbReference type="Google" id="ProtNLM"/>
    </source>
</evidence>
<keyword evidence="2" id="KW-0472">Membrane</keyword>
<evidence type="ECO:0000256" key="2">
    <source>
        <dbReference type="SAM" id="Phobius"/>
    </source>
</evidence>
<keyword evidence="2" id="KW-0812">Transmembrane</keyword>
<evidence type="ECO:0000313" key="3">
    <source>
        <dbReference type="EMBL" id="OLP79038.1"/>
    </source>
</evidence>
<comment type="caution">
    <text evidence="3">The sequence shown here is derived from an EMBL/GenBank/DDBJ whole genome shotgun (WGS) entry which is preliminary data.</text>
</comment>
<keyword evidence="2" id="KW-1133">Transmembrane helix</keyword>
<dbReference type="OrthoDB" id="10559352at2759"/>
<dbReference type="EMBL" id="LSRX01001532">
    <property type="protein sequence ID" value="OLP79038.1"/>
    <property type="molecule type" value="Genomic_DNA"/>
</dbReference>
<evidence type="ECO:0000313" key="4">
    <source>
        <dbReference type="Proteomes" id="UP000186817"/>
    </source>
</evidence>
<keyword evidence="4" id="KW-1185">Reference proteome</keyword>
<name>A0A1Q9C7Z3_SYMMI</name>
<gene>
    <name evidence="3" type="ORF">AK812_SmicGene40725</name>
</gene>
<dbReference type="Proteomes" id="UP000186817">
    <property type="component" value="Unassembled WGS sequence"/>
</dbReference>
<dbReference type="AlphaFoldDB" id="A0A1Q9C7Z3"/>
<sequence length="210" mass="22828">MRGRRNILASAGSQAVQGSLSSQPFGVCLSMGQFGRRKVVGASSQSTDEDEDLSLPAPLDADLMLAVSIICIGVCFIAVWEFLKWCFQGVLARREAETTASSLSPRKARKLQRLRDQTAQAIQAEISAREESASSQSVAAASKRRPSQTTRAEREQAGGAPTRFFATPEGTKLHRTKTCSTLANSHRFVEYQVCQQCHRSAADHTQHSTG</sequence>